<sequence length="363" mass="40891">MAEEECSGFEVTESLSAAVLVVEPSSFHIHYANPSAESFFCLSRKKLITMRLDHLLWKDHQVFFLLRQVLADRNSITAYEVDFKNTRFSHENNIVEVIWLEKPVGFIALVIHQFLTEKKMDFHGSIENDLKTLSSITSSLMHEIRNPLSGIKGAAQLLENTIAIEEDRALATLIRTEVDRIKTLVDQMEQFEGYGLERREVNIHQILDHVKRLLKTSIHHDIIFQELYDPSLPPVWGNQDQLIQVFLNLMKNAAESIMTAKGKGVITLKTAYRSGYKRSGITAVEKTVAYLPILISIHDTGHGISEASRPYLFDSFFTTKKGGKGLGLALSGKIIAEHGGIIEVGTPNVGAEFMVRLPYRKTV</sequence>
<dbReference type="Gene3D" id="3.30.450.20">
    <property type="entry name" value="PAS domain"/>
    <property type="match status" value="1"/>
</dbReference>
<dbReference type="AlphaFoldDB" id="A0A7H1NT58"/>
<dbReference type="KEGG" id="ebla:JGUZn3_17510"/>
<dbReference type="Proteomes" id="UP000516349">
    <property type="component" value="Chromosome"/>
</dbReference>
<keyword evidence="8" id="KW-0902">Two-component regulatory system</keyword>
<dbReference type="PANTHER" id="PTHR43065:SF10">
    <property type="entry name" value="PEROXIDE STRESS-ACTIVATED HISTIDINE KINASE MAK3"/>
    <property type="match status" value="1"/>
</dbReference>
<dbReference type="InterPro" id="IPR004358">
    <property type="entry name" value="Sig_transdc_His_kin-like_C"/>
</dbReference>
<evidence type="ECO:0000256" key="3">
    <source>
        <dbReference type="ARBA" id="ARBA00022553"/>
    </source>
</evidence>
<dbReference type="InterPro" id="IPR003661">
    <property type="entry name" value="HisK_dim/P_dom"/>
</dbReference>
<dbReference type="SUPFAM" id="SSF47384">
    <property type="entry name" value="Homodimeric domain of signal transducing histidine kinase"/>
    <property type="match status" value="1"/>
</dbReference>
<evidence type="ECO:0000256" key="2">
    <source>
        <dbReference type="ARBA" id="ARBA00012438"/>
    </source>
</evidence>
<keyword evidence="11" id="KW-1185">Reference proteome</keyword>
<reference evidence="10 11" key="1">
    <citation type="submission" date="2020-08" db="EMBL/GenBank/DDBJ databases">
        <title>Complete genome sequence of Entomobacter blattae G55GP.</title>
        <authorList>
            <person name="Poehlein A."/>
            <person name="Guzman J."/>
            <person name="Daniel R."/>
            <person name="Vilcinskas A."/>
        </authorList>
    </citation>
    <scope>NUCLEOTIDE SEQUENCE [LARGE SCALE GENOMIC DNA]</scope>
    <source>
        <strain evidence="10 11">G55GP</strain>
    </source>
</reference>
<dbReference type="InterPro" id="IPR036890">
    <property type="entry name" value="HATPase_C_sf"/>
</dbReference>
<dbReference type="InterPro" id="IPR036097">
    <property type="entry name" value="HisK_dim/P_sf"/>
</dbReference>
<protein>
    <recommendedName>
        <fullName evidence="2">histidine kinase</fullName>
        <ecNumber evidence="2">2.7.13.3</ecNumber>
    </recommendedName>
</protein>
<keyword evidence="3" id="KW-0597">Phosphoprotein</keyword>
<feature type="domain" description="Histidine kinase" evidence="9">
    <location>
        <begin position="139"/>
        <end position="361"/>
    </location>
</feature>
<dbReference type="CDD" id="cd00082">
    <property type="entry name" value="HisKA"/>
    <property type="match status" value="1"/>
</dbReference>
<comment type="catalytic activity">
    <reaction evidence="1">
        <text>ATP + protein L-histidine = ADP + protein N-phospho-L-histidine.</text>
        <dbReference type="EC" id="2.7.13.3"/>
    </reaction>
</comment>
<keyword evidence="6 10" id="KW-0418">Kinase</keyword>
<keyword evidence="7" id="KW-0067">ATP-binding</keyword>
<dbReference type="GO" id="GO:0000155">
    <property type="term" value="F:phosphorelay sensor kinase activity"/>
    <property type="evidence" value="ECO:0007669"/>
    <property type="project" value="InterPro"/>
</dbReference>
<evidence type="ECO:0000256" key="8">
    <source>
        <dbReference type="ARBA" id="ARBA00023012"/>
    </source>
</evidence>
<evidence type="ECO:0000313" key="10">
    <source>
        <dbReference type="EMBL" id="QNT78968.1"/>
    </source>
</evidence>
<evidence type="ECO:0000256" key="1">
    <source>
        <dbReference type="ARBA" id="ARBA00000085"/>
    </source>
</evidence>
<accession>A0A7H1NT58</accession>
<dbReference type="PROSITE" id="PS50109">
    <property type="entry name" value="HIS_KIN"/>
    <property type="match status" value="1"/>
</dbReference>
<dbReference type="Gene3D" id="1.10.287.130">
    <property type="match status" value="1"/>
</dbReference>
<name>A0A7H1NT58_9PROT</name>
<keyword evidence="5" id="KW-0547">Nucleotide-binding</keyword>
<dbReference type="RefSeq" id="WP_203413180.1">
    <property type="nucleotide sequence ID" value="NZ_CP060244.1"/>
</dbReference>
<dbReference type="SMART" id="SM00388">
    <property type="entry name" value="HisKA"/>
    <property type="match status" value="1"/>
</dbReference>
<dbReference type="SMART" id="SM00387">
    <property type="entry name" value="HATPase_c"/>
    <property type="match status" value="1"/>
</dbReference>
<dbReference type="InterPro" id="IPR005467">
    <property type="entry name" value="His_kinase_dom"/>
</dbReference>
<dbReference type="PANTHER" id="PTHR43065">
    <property type="entry name" value="SENSOR HISTIDINE KINASE"/>
    <property type="match status" value="1"/>
</dbReference>
<evidence type="ECO:0000256" key="4">
    <source>
        <dbReference type="ARBA" id="ARBA00022679"/>
    </source>
</evidence>
<evidence type="ECO:0000256" key="6">
    <source>
        <dbReference type="ARBA" id="ARBA00022777"/>
    </source>
</evidence>
<proteinExistence type="predicted"/>
<evidence type="ECO:0000313" key="11">
    <source>
        <dbReference type="Proteomes" id="UP000516349"/>
    </source>
</evidence>
<dbReference type="InterPro" id="IPR003594">
    <property type="entry name" value="HATPase_dom"/>
</dbReference>
<dbReference type="EMBL" id="CP060244">
    <property type="protein sequence ID" value="QNT78968.1"/>
    <property type="molecule type" value="Genomic_DNA"/>
</dbReference>
<dbReference type="SUPFAM" id="SSF55874">
    <property type="entry name" value="ATPase domain of HSP90 chaperone/DNA topoisomerase II/histidine kinase"/>
    <property type="match status" value="1"/>
</dbReference>
<dbReference type="Gene3D" id="3.30.565.10">
    <property type="entry name" value="Histidine kinase-like ATPase, C-terminal domain"/>
    <property type="match status" value="1"/>
</dbReference>
<dbReference type="PRINTS" id="PR00344">
    <property type="entry name" value="BCTRLSENSOR"/>
</dbReference>
<dbReference type="GO" id="GO:0005524">
    <property type="term" value="F:ATP binding"/>
    <property type="evidence" value="ECO:0007669"/>
    <property type="project" value="UniProtKB-KW"/>
</dbReference>
<evidence type="ECO:0000256" key="7">
    <source>
        <dbReference type="ARBA" id="ARBA00022840"/>
    </source>
</evidence>
<dbReference type="Pfam" id="PF00512">
    <property type="entry name" value="HisKA"/>
    <property type="match status" value="1"/>
</dbReference>
<keyword evidence="4 10" id="KW-0808">Transferase</keyword>
<dbReference type="Pfam" id="PF02518">
    <property type="entry name" value="HATPase_c"/>
    <property type="match status" value="1"/>
</dbReference>
<evidence type="ECO:0000259" key="9">
    <source>
        <dbReference type="PROSITE" id="PS50109"/>
    </source>
</evidence>
<dbReference type="EC" id="2.7.13.3" evidence="2"/>
<organism evidence="10 11">
    <name type="scientific">Entomobacter blattae</name>
    <dbReference type="NCBI Taxonomy" id="2762277"/>
    <lineage>
        <taxon>Bacteria</taxon>
        <taxon>Pseudomonadati</taxon>
        <taxon>Pseudomonadota</taxon>
        <taxon>Alphaproteobacteria</taxon>
        <taxon>Acetobacterales</taxon>
        <taxon>Acetobacteraceae</taxon>
        <taxon>Entomobacter</taxon>
    </lineage>
</organism>
<evidence type="ECO:0000256" key="5">
    <source>
        <dbReference type="ARBA" id="ARBA00022741"/>
    </source>
</evidence>
<gene>
    <name evidence="10" type="primary">glnL</name>
    <name evidence="10" type="ORF">JGUZn3_17510</name>
</gene>